<comment type="function">
    <text evidence="5">Catalyzes the phosphorylation of the 3'-hydroxyl group of dephosphocoenzyme A to form coenzyme A.</text>
</comment>
<dbReference type="EC" id="2.7.1.24" evidence="5 6"/>
<evidence type="ECO:0000256" key="2">
    <source>
        <dbReference type="ARBA" id="ARBA00022741"/>
    </source>
</evidence>
<accession>A0ABT2I910</accession>
<dbReference type="NCBIfam" id="TIGR00152">
    <property type="entry name" value="dephospho-CoA kinase"/>
    <property type="match status" value="1"/>
</dbReference>
<comment type="catalytic activity">
    <reaction evidence="5">
        <text>3'-dephospho-CoA + ATP = ADP + CoA + H(+)</text>
        <dbReference type="Rhea" id="RHEA:18245"/>
        <dbReference type="ChEBI" id="CHEBI:15378"/>
        <dbReference type="ChEBI" id="CHEBI:30616"/>
        <dbReference type="ChEBI" id="CHEBI:57287"/>
        <dbReference type="ChEBI" id="CHEBI:57328"/>
        <dbReference type="ChEBI" id="CHEBI:456216"/>
        <dbReference type="EC" id="2.7.1.24"/>
    </reaction>
</comment>
<evidence type="ECO:0000256" key="5">
    <source>
        <dbReference type="HAMAP-Rule" id="MF_00376"/>
    </source>
</evidence>
<dbReference type="PANTHER" id="PTHR10695">
    <property type="entry name" value="DEPHOSPHO-COA KINASE-RELATED"/>
    <property type="match status" value="1"/>
</dbReference>
<evidence type="ECO:0000256" key="1">
    <source>
        <dbReference type="ARBA" id="ARBA00009018"/>
    </source>
</evidence>
<keyword evidence="5 7" id="KW-0808">Transferase</keyword>
<evidence type="ECO:0000313" key="7">
    <source>
        <dbReference type="EMBL" id="MCT2401298.1"/>
    </source>
</evidence>
<comment type="subcellular location">
    <subcellularLocation>
        <location evidence="5">Cytoplasm</location>
    </subcellularLocation>
</comment>
<dbReference type="PROSITE" id="PS51219">
    <property type="entry name" value="DPCK"/>
    <property type="match status" value="1"/>
</dbReference>
<evidence type="ECO:0000313" key="8">
    <source>
        <dbReference type="Proteomes" id="UP001165583"/>
    </source>
</evidence>
<dbReference type="EMBL" id="JANZXA010000013">
    <property type="protein sequence ID" value="MCT2401298.1"/>
    <property type="molecule type" value="Genomic_DNA"/>
</dbReference>
<dbReference type="PANTHER" id="PTHR10695:SF46">
    <property type="entry name" value="BIFUNCTIONAL COENZYME A SYNTHASE-RELATED"/>
    <property type="match status" value="1"/>
</dbReference>
<dbReference type="InterPro" id="IPR001977">
    <property type="entry name" value="Depp_CoAkinase"/>
</dbReference>
<proteinExistence type="inferred from homology"/>
<dbReference type="Gene3D" id="3.40.50.300">
    <property type="entry name" value="P-loop containing nucleotide triphosphate hydrolases"/>
    <property type="match status" value="1"/>
</dbReference>
<evidence type="ECO:0000256" key="4">
    <source>
        <dbReference type="ARBA" id="ARBA00022993"/>
    </source>
</evidence>
<dbReference type="Proteomes" id="UP001165583">
    <property type="component" value="Unassembled WGS sequence"/>
</dbReference>
<comment type="similarity">
    <text evidence="1 5">Belongs to the CoaE family.</text>
</comment>
<evidence type="ECO:0000256" key="3">
    <source>
        <dbReference type="ARBA" id="ARBA00022840"/>
    </source>
</evidence>
<comment type="pathway">
    <text evidence="5">Cofactor biosynthesis; coenzyme A biosynthesis; CoA from (R)-pantothenate: step 5/5.</text>
</comment>
<dbReference type="SUPFAM" id="SSF52540">
    <property type="entry name" value="P-loop containing nucleoside triphosphate hydrolases"/>
    <property type="match status" value="1"/>
</dbReference>
<dbReference type="CDD" id="cd02022">
    <property type="entry name" value="DPCK"/>
    <property type="match status" value="1"/>
</dbReference>
<keyword evidence="5" id="KW-0963">Cytoplasm</keyword>
<organism evidence="7 8">
    <name type="scientific">Novosphingobium mangrovi</name>
    <name type="common">ex Huang et al. 2023</name>
    <dbReference type="NCBI Taxonomy" id="2976432"/>
    <lineage>
        <taxon>Bacteria</taxon>
        <taxon>Pseudomonadati</taxon>
        <taxon>Pseudomonadota</taxon>
        <taxon>Alphaproteobacteria</taxon>
        <taxon>Sphingomonadales</taxon>
        <taxon>Sphingomonadaceae</taxon>
        <taxon>Novosphingobium</taxon>
    </lineage>
</organism>
<sequence length="198" mass="20971">MTRCKILGLTGSIGMGKSTVAGMLRDLGVPVFDADAAVHELQGPGGALLDAIEREFPGTTGADGVDRQQLGAAVFGNPEALARLERIVHPAVAGMRQAFLRDHAEAPLIVFDIPLLYEKGGHAGLDAVAVVSAPAQAQRERVLARPGMTVEKFEKILALQVPDAEKRARADFVIDTGTSLAETREQVAGIVEALKREE</sequence>
<keyword evidence="4 5" id="KW-0173">Coenzyme A biosynthesis</keyword>
<protein>
    <recommendedName>
        <fullName evidence="5 6">Dephospho-CoA kinase</fullName>
        <ecNumber evidence="5 6">2.7.1.24</ecNumber>
    </recommendedName>
    <alternativeName>
        <fullName evidence="5">Dephosphocoenzyme A kinase</fullName>
    </alternativeName>
</protein>
<name>A0ABT2I910_9SPHN</name>
<feature type="binding site" evidence="5">
    <location>
        <begin position="14"/>
        <end position="19"/>
    </location>
    <ligand>
        <name>ATP</name>
        <dbReference type="ChEBI" id="CHEBI:30616"/>
    </ligand>
</feature>
<dbReference type="RefSeq" id="WP_260047317.1">
    <property type="nucleotide sequence ID" value="NZ_JANZXA010000013.1"/>
</dbReference>
<keyword evidence="8" id="KW-1185">Reference proteome</keyword>
<evidence type="ECO:0000256" key="6">
    <source>
        <dbReference type="NCBIfam" id="TIGR00152"/>
    </source>
</evidence>
<dbReference type="InterPro" id="IPR027417">
    <property type="entry name" value="P-loop_NTPase"/>
</dbReference>
<dbReference type="HAMAP" id="MF_00376">
    <property type="entry name" value="Dephospho_CoA_kinase"/>
    <property type="match status" value="1"/>
</dbReference>
<keyword evidence="3 5" id="KW-0067">ATP-binding</keyword>
<gene>
    <name evidence="5 7" type="primary">coaE</name>
    <name evidence="7" type="ORF">NZK81_17240</name>
</gene>
<dbReference type="Pfam" id="PF01121">
    <property type="entry name" value="CoaE"/>
    <property type="match status" value="1"/>
</dbReference>
<dbReference type="GO" id="GO:0004140">
    <property type="term" value="F:dephospho-CoA kinase activity"/>
    <property type="evidence" value="ECO:0007669"/>
    <property type="project" value="UniProtKB-EC"/>
</dbReference>
<reference evidence="7" key="1">
    <citation type="submission" date="2022-09" db="EMBL/GenBank/DDBJ databases">
        <title>Novosphingobium sp. Nov., a polycyclic aromatic hydrocarbon-degrading bacterium isolated form mangrove sediments in HongKong.</title>
        <authorList>
            <person name="Hu Z."/>
        </authorList>
    </citation>
    <scope>NUCLEOTIDE SEQUENCE</scope>
    <source>
        <strain evidence="7">HK4-1</strain>
    </source>
</reference>
<keyword evidence="2 5" id="KW-0547">Nucleotide-binding</keyword>
<comment type="caution">
    <text evidence="7">The sequence shown here is derived from an EMBL/GenBank/DDBJ whole genome shotgun (WGS) entry which is preliminary data.</text>
</comment>
<keyword evidence="5 7" id="KW-0418">Kinase</keyword>